<accession>A0A1I1W1C8</accession>
<name>A0A1I1W1C8_9GAMM</name>
<dbReference type="InterPro" id="IPR016181">
    <property type="entry name" value="Acyl_CoA_acyltransferase"/>
</dbReference>
<sequence>MQEVSEASGSVQAVAAGRAHLHAEVHRGLAGLERVREEWADLARGDSRAHYYHHPGWLLASLEHLYTATGDPWLFLFRDEAGQLRALIPLVRQAGGEWRAPRNDQTSYVDLVAADDAMAREALRLLPRVVGRHGGGRLVFDRVLAGSNLLVPGGGARVESLPDKRSDWVDLEGGSEAVFAHLGRHFRKELRRKRRRAEEHGPLAFRASLAGSATAAEREEAFADFLRLEAGGWKGAHGTGTAIALHPELRAFYARLLDEFTTEPRWRIHRLFLGEECVAAQLAVECSGTVYLLKIAFDEAYAGASPGLLAVASLIEALDAEPAVQRLTFVTGNRYQDVWRPRQRAVYRVTLYTPGLSGRVAWATDGARSGLRRLRAVLAGLRHLRGGNTKEKGAGH</sequence>
<evidence type="ECO:0000259" key="1">
    <source>
        <dbReference type="Pfam" id="PF13480"/>
    </source>
</evidence>
<keyword evidence="2" id="KW-0808">Transferase</keyword>
<dbReference type="Gene3D" id="3.40.630.30">
    <property type="match status" value="1"/>
</dbReference>
<dbReference type="GO" id="GO:0016740">
    <property type="term" value="F:transferase activity"/>
    <property type="evidence" value="ECO:0007669"/>
    <property type="project" value="UniProtKB-KW"/>
</dbReference>
<dbReference type="SUPFAM" id="SSF55729">
    <property type="entry name" value="Acyl-CoA N-acyltransferases (Nat)"/>
    <property type="match status" value="1"/>
</dbReference>
<dbReference type="Proteomes" id="UP000198611">
    <property type="component" value="Unassembled WGS sequence"/>
</dbReference>
<reference evidence="2 3" key="1">
    <citation type="submission" date="2016-10" db="EMBL/GenBank/DDBJ databases">
        <authorList>
            <person name="de Groot N.N."/>
        </authorList>
    </citation>
    <scope>NUCLEOTIDE SEQUENCE [LARGE SCALE GENOMIC DNA]</scope>
    <source>
        <strain evidence="2 3">HL3</strain>
    </source>
</reference>
<evidence type="ECO:0000313" key="2">
    <source>
        <dbReference type="EMBL" id="SFD86730.1"/>
    </source>
</evidence>
<organism evidence="2 3">
    <name type="scientific">Thiohalospira halophila DSM 15071</name>
    <dbReference type="NCBI Taxonomy" id="1123397"/>
    <lineage>
        <taxon>Bacteria</taxon>
        <taxon>Pseudomonadati</taxon>
        <taxon>Pseudomonadota</taxon>
        <taxon>Gammaproteobacteria</taxon>
        <taxon>Thiohalospirales</taxon>
        <taxon>Thiohalospiraceae</taxon>
        <taxon>Thiohalospira</taxon>
    </lineage>
</organism>
<dbReference type="InterPro" id="IPR038740">
    <property type="entry name" value="BioF2-like_GNAT_dom"/>
</dbReference>
<dbReference type="RefSeq" id="WP_093429109.1">
    <property type="nucleotide sequence ID" value="NZ_FOMJ01000010.1"/>
</dbReference>
<gene>
    <name evidence="2" type="ORF">SAMN05660831_02500</name>
</gene>
<dbReference type="EMBL" id="FOMJ01000010">
    <property type="protein sequence ID" value="SFD86730.1"/>
    <property type="molecule type" value="Genomic_DNA"/>
</dbReference>
<dbReference type="Pfam" id="PF13480">
    <property type="entry name" value="Acetyltransf_6"/>
    <property type="match status" value="1"/>
</dbReference>
<protein>
    <submittedName>
        <fullName evidence="2">Acetyltransferase (GNAT) domain-containing protein</fullName>
    </submittedName>
</protein>
<feature type="domain" description="BioF2-like acetyltransferase" evidence="1">
    <location>
        <begin position="184"/>
        <end position="333"/>
    </location>
</feature>
<evidence type="ECO:0000313" key="3">
    <source>
        <dbReference type="Proteomes" id="UP000198611"/>
    </source>
</evidence>
<dbReference type="AlphaFoldDB" id="A0A1I1W1C8"/>
<dbReference type="OrthoDB" id="4349922at2"/>
<proteinExistence type="predicted"/>
<keyword evidence="3" id="KW-1185">Reference proteome</keyword>
<dbReference type="STRING" id="1123397.SAMN05660831_02500"/>